<dbReference type="InterPro" id="IPR002686">
    <property type="entry name" value="Transposase_17"/>
</dbReference>
<feature type="transmembrane region" description="Helical" evidence="1">
    <location>
        <begin position="108"/>
        <end position="131"/>
    </location>
</feature>
<feature type="domain" description="Transposase IS200-like" evidence="2">
    <location>
        <begin position="9"/>
        <end position="104"/>
    </location>
</feature>
<dbReference type="InterPro" id="IPR036515">
    <property type="entry name" value="Transposase_17_sf"/>
</dbReference>
<reference evidence="3 4" key="1">
    <citation type="submission" date="2023-02" db="EMBL/GenBank/DDBJ databases">
        <title>Genome Sequence of L. cardiaca H63T.</title>
        <authorList>
            <person name="Lopez A.E."/>
            <person name="Cianciotto N.P."/>
        </authorList>
    </citation>
    <scope>NUCLEOTIDE SEQUENCE [LARGE SCALE GENOMIC DNA]</scope>
    <source>
        <strain evidence="3 4">H63</strain>
    </source>
</reference>
<gene>
    <name evidence="3" type="ORF">PXX05_07390</name>
</gene>
<evidence type="ECO:0000313" key="4">
    <source>
        <dbReference type="Proteomes" id="UP001222087"/>
    </source>
</evidence>
<dbReference type="NCBIfam" id="NF047646">
    <property type="entry name" value="REP_Tyr_transpos"/>
    <property type="match status" value="1"/>
</dbReference>
<proteinExistence type="predicted"/>
<dbReference type="PANTHER" id="PTHR36966:SF1">
    <property type="entry name" value="REP-ASSOCIATED TYROSINE TRANSPOSASE"/>
    <property type="match status" value="1"/>
</dbReference>
<keyword evidence="1" id="KW-0812">Transmembrane</keyword>
<accession>A0ABY8AXX6</accession>
<evidence type="ECO:0000259" key="2">
    <source>
        <dbReference type="SMART" id="SM01321"/>
    </source>
</evidence>
<keyword evidence="1" id="KW-0472">Membrane</keyword>
<organism evidence="3 4">
    <name type="scientific">Legionella cardiaca</name>
    <dbReference type="NCBI Taxonomy" id="1071983"/>
    <lineage>
        <taxon>Bacteria</taxon>
        <taxon>Pseudomonadati</taxon>
        <taxon>Pseudomonadota</taxon>
        <taxon>Gammaproteobacteria</taxon>
        <taxon>Legionellales</taxon>
        <taxon>Legionellaceae</taxon>
        <taxon>Legionella</taxon>
    </lineage>
</organism>
<keyword evidence="1" id="KW-1133">Transmembrane helix</keyword>
<dbReference type="RefSeq" id="WP_275090425.1">
    <property type="nucleotide sequence ID" value="NZ_CP119078.1"/>
</dbReference>
<dbReference type="EMBL" id="CP119078">
    <property type="protein sequence ID" value="WED44604.1"/>
    <property type="molecule type" value="Genomic_DNA"/>
</dbReference>
<dbReference type="SMART" id="SM01321">
    <property type="entry name" value="Y1_Tnp"/>
    <property type="match status" value="1"/>
</dbReference>
<dbReference type="PANTHER" id="PTHR36966">
    <property type="entry name" value="REP-ASSOCIATED TYROSINE TRANSPOSASE"/>
    <property type="match status" value="1"/>
</dbReference>
<protein>
    <recommendedName>
        <fullName evidence="2">Transposase IS200-like domain-containing protein</fullName>
    </recommendedName>
</protein>
<dbReference type="Gene3D" id="3.30.70.1290">
    <property type="entry name" value="Transposase IS200-like"/>
    <property type="match status" value="1"/>
</dbReference>
<evidence type="ECO:0000256" key="1">
    <source>
        <dbReference type="SAM" id="Phobius"/>
    </source>
</evidence>
<name>A0ABY8AXX6_9GAMM</name>
<dbReference type="InterPro" id="IPR052715">
    <property type="entry name" value="RAYT_transposase"/>
</dbReference>
<keyword evidence="4" id="KW-1185">Reference proteome</keyword>
<dbReference type="SUPFAM" id="SSF143422">
    <property type="entry name" value="Transposase IS200-like"/>
    <property type="match status" value="1"/>
</dbReference>
<sequence length="132" mass="15505">MVNYRRDYSHGAIYFFTLTLKSRKSTYLTTYIDVLGQSFRAVKAKFNFKTHAIIVLPDHLHLIGELPKEDCNYSQRWRLIKTRFTQGLIKKGGWLTEIIVVKEMFGKIAFGSIVLEMTMIWRNTLIIFIIIL</sequence>
<dbReference type="Proteomes" id="UP001222087">
    <property type="component" value="Chromosome"/>
</dbReference>
<evidence type="ECO:0000313" key="3">
    <source>
        <dbReference type="EMBL" id="WED44604.1"/>
    </source>
</evidence>